<organism evidence="5">
    <name type="scientific">Trepomonas sp. PC1</name>
    <dbReference type="NCBI Taxonomy" id="1076344"/>
    <lineage>
        <taxon>Eukaryota</taxon>
        <taxon>Metamonada</taxon>
        <taxon>Diplomonadida</taxon>
        <taxon>Hexamitidae</taxon>
        <taxon>Hexamitinae</taxon>
        <taxon>Trepomonas</taxon>
    </lineage>
</organism>
<name>A0A146KA09_9EUKA</name>
<dbReference type="InterPro" id="IPR005612">
    <property type="entry name" value="CCAAT-binding_factor"/>
</dbReference>
<accession>A0A146KA09</accession>
<protein>
    <recommendedName>
        <fullName evidence="4">CCAAT-binding factor domain-containing protein</fullName>
    </recommendedName>
</protein>
<feature type="non-terminal residue" evidence="5">
    <location>
        <position position="747"/>
    </location>
</feature>
<proteinExistence type="inferred from homology"/>
<sequence length="747" mass="87534">PLSQFATQCWYGEQYDTSYTHYDGDKDEIVEFMNSLAQKCRHNYEKQQRSTQEGRVQYTYEEKMLNGTRADKLAVLVGRLKQSPFSYFEYFQLVQEELTRSKRSVSEVIGAVFDLFEHLLPKERVLIPLQTRLQTFSQQVYKSQQTLLMIVFEDKLIDFCTGVFKFITQECLNDQLAQLRLISVEFLGECCKYTTFQKAAAKQLILKLGDVEDKIQLQVSKEIDKLSQSAKVEVFIQLISQLKNQQLTNQMQQTKYVKQLIMQSQKFVLINKKLNAEFCNLLFSILKQQLSFGTKKYQVGEFGLVKLILQVLSKLFKQIDYSVLQNLQQHVEDIIGITKTAQFNICVLILQLLIQLLKAVYEEKVANLGQLSHQIIALFYHLCQKFDLMVVNKNSKFQIFLKLIIQLFSIYSDGILLNKQLICSFQKRLIQQQLMATNPEALLNTLLVLQIALQKNQSERQKLQPSQKSFEDFVQFKTPFQFKDEFNFQQQNPEKTKAADSQMFEYLLLQNHYHPSVQQFSGKYLQKKQVQVMNIEEQMSQLIKQNQCKAEKKTKFVEQPFSFQHAAQAILGDVRFITEPLKYNQVHLALLKDVFVEKRPQKVEKDIDELIIKDLQQKGILKENARFQEVQNILEKDTEYQKMVSNYQKVGQKLSDEEIAKMDGLFEAEGVEDEENEEIDENEAQNEEMEEFEEFEEVEEDNDAIQQYLDQQKAEEQKKKKIPAMMSADDFYKLKEEGGELFEAMKK</sequence>
<dbReference type="InterPro" id="IPR016024">
    <property type="entry name" value="ARM-type_fold"/>
</dbReference>
<feature type="coiled-coil region" evidence="2">
    <location>
        <begin position="525"/>
        <end position="552"/>
    </location>
</feature>
<dbReference type="SUPFAM" id="SSF48371">
    <property type="entry name" value="ARM repeat"/>
    <property type="match status" value="1"/>
</dbReference>
<evidence type="ECO:0000256" key="2">
    <source>
        <dbReference type="SAM" id="Coils"/>
    </source>
</evidence>
<dbReference type="GO" id="GO:0005634">
    <property type="term" value="C:nucleus"/>
    <property type="evidence" value="ECO:0007669"/>
    <property type="project" value="TreeGrafter"/>
</dbReference>
<evidence type="ECO:0000256" key="3">
    <source>
        <dbReference type="SAM" id="MobiDB-lite"/>
    </source>
</evidence>
<dbReference type="InterPro" id="IPR040155">
    <property type="entry name" value="CEBPZ/Mak21-like"/>
</dbReference>
<dbReference type="PANTHER" id="PTHR12048:SF0">
    <property type="entry name" value="CCAAT_ENHANCER-BINDING PROTEIN ZETA"/>
    <property type="match status" value="1"/>
</dbReference>
<dbReference type="EMBL" id="GDID01002904">
    <property type="protein sequence ID" value="JAP93702.1"/>
    <property type="molecule type" value="Transcribed_RNA"/>
</dbReference>
<keyword evidence="2" id="KW-0175">Coiled coil</keyword>
<dbReference type="Pfam" id="PF03914">
    <property type="entry name" value="CBF"/>
    <property type="match status" value="1"/>
</dbReference>
<feature type="domain" description="CCAAT-binding factor" evidence="4">
    <location>
        <begin position="347"/>
        <end position="520"/>
    </location>
</feature>
<dbReference type="AlphaFoldDB" id="A0A146KA09"/>
<evidence type="ECO:0000256" key="1">
    <source>
        <dbReference type="ARBA" id="ARBA00007797"/>
    </source>
</evidence>
<gene>
    <name evidence="5" type="ORF">TPC1_13917</name>
</gene>
<feature type="non-terminal residue" evidence="5">
    <location>
        <position position="1"/>
    </location>
</feature>
<feature type="region of interest" description="Disordered" evidence="3">
    <location>
        <begin position="671"/>
        <end position="700"/>
    </location>
</feature>
<evidence type="ECO:0000313" key="5">
    <source>
        <dbReference type="EMBL" id="JAP93702.1"/>
    </source>
</evidence>
<evidence type="ECO:0000259" key="4">
    <source>
        <dbReference type="Pfam" id="PF03914"/>
    </source>
</evidence>
<reference evidence="5" key="1">
    <citation type="submission" date="2015-07" db="EMBL/GenBank/DDBJ databases">
        <title>Adaptation to a free-living lifestyle via gene acquisitions in the diplomonad Trepomonas sp. PC1.</title>
        <authorList>
            <person name="Xu F."/>
            <person name="Jerlstrom-Hultqvist J."/>
            <person name="Kolisko M."/>
            <person name="Simpson A.G.B."/>
            <person name="Roger A.J."/>
            <person name="Svard S.G."/>
            <person name="Andersson J.O."/>
        </authorList>
    </citation>
    <scope>NUCLEOTIDE SEQUENCE</scope>
    <source>
        <strain evidence="5">PC1</strain>
    </source>
</reference>
<dbReference type="PANTHER" id="PTHR12048">
    <property type="entry name" value="CCAAT-BINDING FACTOR-RELATED"/>
    <property type="match status" value="1"/>
</dbReference>
<comment type="similarity">
    <text evidence="1">Belongs to the CBF/MAK21 family.</text>
</comment>